<dbReference type="SUPFAM" id="SSF53597">
    <property type="entry name" value="Dihydrofolate reductase-like"/>
    <property type="match status" value="1"/>
</dbReference>
<sequence length="197" mass="21120">MADVVCDLAVSLDGFVAGPGQDLEHPLGEGGELVHRWQFEAAEENATELAAIVDAGAYVMGRNMFGPIRGPWESADPWDGWWGDEPPYHGPVFVLTHHPRPDLVMAGGTTFHFVTDGPQAALDRARAAAGDRHVSICGGASTVRQLIDSIDELRLHVAPVLLGAGERLFDGVAAVDLVPVAARATELVLHTTYRRRA</sequence>
<keyword evidence="3" id="KW-1185">Reference proteome</keyword>
<proteinExistence type="predicted"/>
<evidence type="ECO:0000259" key="1">
    <source>
        <dbReference type="Pfam" id="PF01872"/>
    </source>
</evidence>
<dbReference type="PANTHER" id="PTHR38011:SF12">
    <property type="entry name" value="BIFUNCTIONAL DEAMINASE-REDUCTASE DOMAIN PROTEIN"/>
    <property type="match status" value="1"/>
</dbReference>
<dbReference type="AlphaFoldDB" id="A0A7X6QZ35"/>
<evidence type="ECO:0000313" key="2">
    <source>
        <dbReference type="EMBL" id="NKY22778.1"/>
    </source>
</evidence>
<dbReference type="InterPro" id="IPR024072">
    <property type="entry name" value="DHFR-like_dom_sf"/>
</dbReference>
<organism evidence="2 3">
    <name type="scientific">Cellulomonas denverensis</name>
    <dbReference type="NCBI Taxonomy" id="264297"/>
    <lineage>
        <taxon>Bacteria</taxon>
        <taxon>Bacillati</taxon>
        <taxon>Actinomycetota</taxon>
        <taxon>Actinomycetes</taxon>
        <taxon>Micrococcales</taxon>
        <taxon>Cellulomonadaceae</taxon>
        <taxon>Cellulomonas</taxon>
    </lineage>
</organism>
<dbReference type="Gene3D" id="3.40.430.10">
    <property type="entry name" value="Dihydrofolate Reductase, subunit A"/>
    <property type="match status" value="1"/>
</dbReference>
<dbReference type="RefSeq" id="WP_168629877.1">
    <property type="nucleotide sequence ID" value="NZ_BONL01000016.1"/>
</dbReference>
<comment type="caution">
    <text evidence="2">The sequence shown here is derived from an EMBL/GenBank/DDBJ whole genome shotgun (WGS) entry which is preliminary data.</text>
</comment>
<dbReference type="InterPro" id="IPR050765">
    <property type="entry name" value="Riboflavin_Biosynth_HTPR"/>
</dbReference>
<dbReference type="InterPro" id="IPR002734">
    <property type="entry name" value="RibDG_C"/>
</dbReference>
<reference evidence="2 3" key="1">
    <citation type="submission" date="2020-04" db="EMBL/GenBank/DDBJ databases">
        <title>MicrobeNet Type strains.</title>
        <authorList>
            <person name="Nicholson A.C."/>
        </authorList>
    </citation>
    <scope>NUCLEOTIDE SEQUENCE [LARGE SCALE GENOMIC DNA]</scope>
    <source>
        <strain evidence="2 3">ATCC BAA-788</strain>
    </source>
</reference>
<gene>
    <name evidence="2" type="ORF">HGA03_08895</name>
</gene>
<protein>
    <submittedName>
        <fullName evidence="2">Dihydrofolate reductase</fullName>
    </submittedName>
</protein>
<feature type="domain" description="Bacterial bifunctional deaminase-reductase C-terminal" evidence="1">
    <location>
        <begin position="4"/>
        <end position="175"/>
    </location>
</feature>
<name>A0A7X6QZ35_9CELL</name>
<accession>A0A7X6QZ35</accession>
<dbReference type="Pfam" id="PF01872">
    <property type="entry name" value="RibD_C"/>
    <property type="match status" value="1"/>
</dbReference>
<dbReference type="GO" id="GO:0009231">
    <property type="term" value="P:riboflavin biosynthetic process"/>
    <property type="evidence" value="ECO:0007669"/>
    <property type="project" value="InterPro"/>
</dbReference>
<dbReference type="PANTHER" id="PTHR38011">
    <property type="entry name" value="DIHYDROFOLATE REDUCTASE FAMILY PROTEIN (AFU_ORTHOLOGUE AFUA_8G06820)"/>
    <property type="match status" value="1"/>
</dbReference>
<dbReference type="EMBL" id="JAAXOX010000003">
    <property type="protein sequence ID" value="NKY22778.1"/>
    <property type="molecule type" value="Genomic_DNA"/>
</dbReference>
<dbReference type="GO" id="GO:0008703">
    <property type="term" value="F:5-amino-6-(5-phosphoribosylamino)uracil reductase activity"/>
    <property type="evidence" value="ECO:0007669"/>
    <property type="project" value="InterPro"/>
</dbReference>
<dbReference type="Proteomes" id="UP000581206">
    <property type="component" value="Unassembled WGS sequence"/>
</dbReference>
<evidence type="ECO:0000313" key="3">
    <source>
        <dbReference type="Proteomes" id="UP000581206"/>
    </source>
</evidence>